<protein>
    <submittedName>
        <fullName evidence="2">CRISPR-associated protein Csb2</fullName>
    </submittedName>
</protein>
<accession>A0A6M5YXW9</accession>
<feature type="compositionally biased region" description="Basic and acidic residues" evidence="1">
    <location>
        <begin position="230"/>
        <end position="239"/>
    </location>
</feature>
<reference evidence="3" key="1">
    <citation type="submission" date="2020-05" db="EMBL/GenBank/DDBJ databases">
        <title>Frigoriglobus tundricola gen. nov., sp. nov., a psychrotolerant cellulolytic planctomycete of the family Gemmataceae with two divergent copies of 16S rRNA gene.</title>
        <authorList>
            <person name="Kulichevskaya I.S."/>
            <person name="Ivanova A.A."/>
            <person name="Naumoff D.G."/>
            <person name="Beletsky A.V."/>
            <person name="Rijpstra W.I.C."/>
            <person name="Sinninghe Damste J.S."/>
            <person name="Mardanov A.V."/>
            <person name="Ravin N.V."/>
            <person name="Dedysh S.N."/>
        </authorList>
    </citation>
    <scope>NUCLEOTIDE SEQUENCE [LARGE SCALE GENOMIC DNA]</scope>
    <source>
        <strain evidence="3">PL17</strain>
    </source>
</reference>
<name>A0A6M5YXW9_9BACT</name>
<evidence type="ECO:0000313" key="2">
    <source>
        <dbReference type="EMBL" id="QJW98354.1"/>
    </source>
</evidence>
<keyword evidence="3" id="KW-1185">Reference proteome</keyword>
<dbReference type="Proteomes" id="UP000503447">
    <property type="component" value="Chromosome"/>
</dbReference>
<dbReference type="InterPro" id="IPR019089">
    <property type="entry name" value="Cas_GSU0054"/>
</dbReference>
<proteinExistence type="predicted"/>
<dbReference type="EMBL" id="CP053452">
    <property type="protein sequence ID" value="QJW98354.1"/>
    <property type="molecule type" value="Genomic_DNA"/>
</dbReference>
<dbReference type="Pfam" id="PF09609">
    <property type="entry name" value="Cas_GSU0054"/>
    <property type="match status" value="2"/>
</dbReference>
<gene>
    <name evidence="2" type="ORF">FTUN_5942</name>
</gene>
<sequence length="543" mass="60233">MFALGVEFLMRRAVITRIDDREEPEWPPHPDRVFMALVAAWGEAGEDTDQRAALEWLETLAPPTLAVPLEVSKRTPFTSYVPVNDDDSPVGPKGPFGPMGSLPMGRNRQPRQFPAVVPASPEFFLRWDVDLPANLRPALERICGLATYLGHSASPVRMWVADEAPEPTLVPVEERPKTKLRVFGPGRLKYLEGRYNRAAIENYATLDNEVNLLRMQFQAAKGKTKSALKERLAAAEATRDAQSPSGPPQTLRPQPSLWQGYAPPRKEPTGDVIDGPFDAGLFVFRELPGNRRYALESCGIVAEAIRLELVRRHGPNVQDAPEWLSGHAADGGPSKQPRPAYVPLGFVGHEHADGHLLGIAVAVPREFEHTEELFRLLARHDGAPQHDIEPGVPYLSVMVRNPHLENREIGRLDLELDERPEGRRQATLKSFTWTSPARIWTTVTPVMLPQFPRRGLGAEEVIAKACVDAGYPEPVAVRVSFAPLVRGTPHSRAFHVKPRQGRPPRPLTHAKIEFPVRVRGPVLIGAGRYAGYGVCRPCQEDQS</sequence>
<dbReference type="KEGG" id="ftj:FTUN_5942"/>
<organism evidence="2 3">
    <name type="scientific">Frigoriglobus tundricola</name>
    <dbReference type="NCBI Taxonomy" id="2774151"/>
    <lineage>
        <taxon>Bacteria</taxon>
        <taxon>Pseudomonadati</taxon>
        <taxon>Planctomycetota</taxon>
        <taxon>Planctomycetia</taxon>
        <taxon>Gemmatales</taxon>
        <taxon>Gemmataceae</taxon>
        <taxon>Frigoriglobus</taxon>
    </lineage>
</organism>
<feature type="region of interest" description="Disordered" evidence="1">
    <location>
        <begin position="230"/>
        <end position="270"/>
    </location>
</feature>
<dbReference type="RefSeq" id="WP_171473561.1">
    <property type="nucleotide sequence ID" value="NZ_CP053452.2"/>
</dbReference>
<dbReference type="AlphaFoldDB" id="A0A6M5YXW9"/>
<evidence type="ECO:0000313" key="3">
    <source>
        <dbReference type="Proteomes" id="UP000503447"/>
    </source>
</evidence>
<dbReference type="NCBIfam" id="TIGR02165">
    <property type="entry name" value="cas5_6_GSU0054"/>
    <property type="match status" value="1"/>
</dbReference>
<evidence type="ECO:0000256" key="1">
    <source>
        <dbReference type="SAM" id="MobiDB-lite"/>
    </source>
</evidence>